<keyword evidence="8" id="KW-1185">Reference proteome</keyword>
<feature type="compositionally biased region" description="Acidic residues" evidence="4">
    <location>
        <begin position="634"/>
        <end position="646"/>
    </location>
</feature>
<evidence type="ECO:0000259" key="6">
    <source>
        <dbReference type="SMART" id="SM01340"/>
    </source>
</evidence>
<sequence>MATIKAIEAKSVHQIQSGQVIVDLCSVVKELVENSLDAGATALEVRFKNNGLDSIEVQDNGSGIDPANYENVALKHFTSKLSSYDDLSSLHTFGFRGEALSSLCALSKFSLVTAQVDEAPKGKRLEFDTLGRLKSTTIVAAQKGTTATVENLFESLPVRRKELSKNIKREYGKVLGLLHAYACIGVNVKFTVKNTMPKSKSVSVFSTKGNPTTRENIANVYGTKTLSALVPLDLDLQHQSTLTQMARKEKHTSIRVKGHISKPIFGEGRQTPDRQMFFVNGRPCGLPQIAKAINEVYKAFNVSQSPFIFADLQMDTNAYDVNVSPDKRTILIHDSASLIENLKTALNDMFDQQEQTVPQSQLSTTKLPAFRKLNFQHQASSDSPDATSRRTSLSDTTDLRDNGQDEDEDEEETSRTSFETSLFRDHFQNVASSREEPVPMEKQQTNTRKAQERRAEKIAQQVAEHEAHGMEEYDDVREIDTLSQQSAANEEEEDEEPSQYNPSKIHAQDFNARMAEAQSKSRIQPNAREESPQQPPEMATVAQPKASEAKGVVLNAFDRMRPKRVPTEIATVTVGDQTFTTILGSQPPRSQGFGRSPDTMASTVESRKRAKSPGTRQFSQQLRKFGVGGPETANEQEAEDEEADVESDAREGDADDNEESEAEEETEADTASLNGHDARDEQTTHIQDGDTGGDDDYIDEEEKKRAEDAKVEELIRAAEASSALPSKENLRRATKALAGGRTRDSTTNLLAVVNGSISSIASQVREYGEIVNGGQTNLEPRADGLEAGLAYDPEARLSLTVSKPDFARMRIVGQFNLGFILAVRPARSDAGENDQSKQDELFIIDQHASDEKYNFERLQAETVVGNQRLVRPVVLELTAVEEEIVFENNSALEKNGFLVEIDTSGQSMVGQRCSLVSLPLSKEVVFGVRDLEELIQLLADSPSFGEAGIPRPSKVRKMFAMRACRSSIMIGKTLSKKQMQKVVAQMGTIDKPWNCPHGRPTMRHVCTLDPLQSWREGVEQHEEDHVSLGEALRKYVAIA</sequence>
<feature type="compositionally biased region" description="Basic and acidic residues" evidence="4">
    <location>
        <begin position="449"/>
        <end position="480"/>
    </location>
</feature>
<dbReference type="InterPro" id="IPR014762">
    <property type="entry name" value="DNA_mismatch_repair_CS"/>
</dbReference>
<dbReference type="PANTHER" id="PTHR10073">
    <property type="entry name" value="DNA MISMATCH REPAIR PROTEIN MLH, PMS, MUTL"/>
    <property type="match status" value="1"/>
</dbReference>
<dbReference type="OrthoDB" id="10263226at2759"/>
<dbReference type="Gene3D" id="3.30.565.10">
    <property type="entry name" value="Histidine kinase-like ATPase, C-terminal domain"/>
    <property type="match status" value="1"/>
</dbReference>
<evidence type="ECO:0000313" key="7">
    <source>
        <dbReference type="EMBL" id="OCT53288.1"/>
    </source>
</evidence>
<dbReference type="eggNOG" id="KOG1978">
    <property type="taxonomic scope" value="Eukaryota"/>
</dbReference>
<feature type="compositionally biased region" description="Basic and acidic residues" evidence="4">
    <location>
        <begin position="422"/>
        <end position="439"/>
    </location>
</feature>
<dbReference type="Pfam" id="PF13589">
    <property type="entry name" value="HATPase_c_3"/>
    <property type="match status" value="1"/>
</dbReference>
<feature type="region of interest" description="Disordered" evidence="4">
    <location>
        <begin position="376"/>
        <end position="697"/>
    </location>
</feature>
<dbReference type="InterPro" id="IPR013507">
    <property type="entry name" value="DNA_mismatch_S5_2-like"/>
</dbReference>
<dbReference type="SMART" id="SM01340">
    <property type="entry name" value="DNA_mis_repair"/>
    <property type="match status" value="1"/>
</dbReference>
<feature type="compositionally biased region" description="Polar residues" evidence="4">
    <location>
        <begin position="574"/>
        <end position="589"/>
    </location>
</feature>
<dbReference type="GO" id="GO:0000710">
    <property type="term" value="P:meiotic mismatch repair"/>
    <property type="evidence" value="ECO:0007669"/>
    <property type="project" value="UniProtKB-ARBA"/>
</dbReference>
<feature type="domain" description="MutL C-terminal dimerisation" evidence="5">
    <location>
        <begin position="811"/>
        <end position="974"/>
    </location>
</feature>
<dbReference type="Gene3D" id="3.30.230.10">
    <property type="match status" value="1"/>
</dbReference>
<dbReference type="EMBL" id="LGRB01000008">
    <property type="protein sequence ID" value="OCT53288.1"/>
    <property type="molecule type" value="Genomic_DNA"/>
</dbReference>
<dbReference type="Proteomes" id="UP000094526">
    <property type="component" value="Unassembled WGS sequence"/>
</dbReference>
<comment type="caution">
    <text evidence="7">The sequence shown here is derived from an EMBL/GenBank/DDBJ whole genome shotgun (WGS) entry which is preliminary data.</text>
</comment>
<evidence type="ECO:0000256" key="2">
    <source>
        <dbReference type="ARBA" id="ARBA00022763"/>
    </source>
</evidence>
<feature type="compositionally biased region" description="Acidic residues" evidence="4">
    <location>
        <begin position="653"/>
        <end position="668"/>
    </location>
</feature>
<dbReference type="CDD" id="cd16926">
    <property type="entry name" value="HATPase_MutL-MLH-PMS-like"/>
    <property type="match status" value="1"/>
</dbReference>
<dbReference type="Gene3D" id="3.30.1370.100">
    <property type="entry name" value="MutL, C-terminal domain, regulatory subdomain"/>
    <property type="match status" value="1"/>
</dbReference>
<dbReference type="GO" id="GO:0030983">
    <property type="term" value="F:mismatched DNA binding"/>
    <property type="evidence" value="ECO:0007669"/>
    <property type="project" value="InterPro"/>
</dbReference>
<accession>A0A1C1CXY5</accession>
<keyword evidence="2" id="KW-0227">DNA damage</keyword>
<dbReference type="Pfam" id="PF01119">
    <property type="entry name" value="DNA_mis_repair"/>
    <property type="match status" value="1"/>
</dbReference>
<dbReference type="Pfam" id="PF08676">
    <property type="entry name" value="MutL_C"/>
    <property type="match status" value="1"/>
</dbReference>
<dbReference type="SUPFAM" id="SSF118116">
    <property type="entry name" value="DNA mismatch repair protein MutL"/>
    <property type="match status" value="1"/>
</dbReference>
<dbReference type="GO" id="GO:0016887">
    <property type="term" value="F:ATP hydrolysis activity"/>
    <property type="evidence" value="ECO:0007669"/>
    <property type="project" value="InterPro"/>
</dbReference>
<reference evidence="8" key="1">
    <citation type="submission" date="2015-07" db="EMBL/GenBank/DDBJ databases">
        <authorList>
            <person name="Teixeira M.M."/>
            <person name="Souza R.C."/>
            <person name="Almeida L.G."/>
            <person name="Vicente V.A."/>
            <person name="de Hoog S."/>
            <person name="Bocca A.L."/>
            <person name="de Almeida S.R."/>
            <person name="Vasconcelos A.T."/>
            <person name="Felipe M.S."/>
        </authorList>
    </citation>
    <scope>NUCLEOTIDE SEQUENCE [LARGE SCALE GENOMIC DNA]</scope>
    <source>
        <strain evidence="8">KSF</strain>
    </source>
</reference>
<dbReference type="GO" id="GO:0032389">
    <property type="term" value="C:MutLalpha complex"/>
    <property type="evidence" value="ECO:0007669"/>
    <property type="project" value="TreeGrafter"/>
</dbReference>
<name>A0A1C1CXY5_9EURO</name>
<dbReference type="VEuPathDB" id="FungiDB:CLCR_09515"/>
<dbReference type="PANTHER" id="PTHR10073:SF52">
    <property type="entry name" value="MISMATCH REPAIR ENDONUCLEASE PMS2"/>
    <property type="match status" value="1"/>
</dbReference>
<dbReference type="AlphaFoldDB" id="A0A1C1CXY5"/>
<dbReference type="FunFam" id="3.30.565.10:FF:000014">
    <property type="entry name" value="Mismatch repair endonuclease pms1, putative"/>
    <property type="match status" value="1"/>
</dbReference>
<dbReference type="Gene3D" id="3.30.1540.20">
    <property type="entry name" value="MutL, C-terminal domain, dimerisation subdomain"/>
    <property type="match status" value="1"/>
</dbReference>
<dbReference type="GO" id="GO:0005524">
    <property type="term" value="F:ATP binding"/>
    <property type="evidence" value="ECO:0007669"/>
    <property type="project" value="InterPro"/>
</dbReference>
<dbReference type="FunFam" id="3.30.1370.100:FF:000001">
    <property type="entry name" value="Mismatch repair endonuclease pms1, putative"/>
    <property type="match status" value="1"/>
</dbReference>
<dbReference type="SUPFAM" id="SSF55874">
    <property type="entry name" value="ATPase domain of HSP90 chaperone/DNA topoisomerase II/histidine kinase"/>
    <property type="match status" value="1"/>
</dbReference>
<dbReference type="GO" id="GO:0140664">
    <property type="term" value="F:ATP-dependent DNA damage sensor activity"/>
    <property type="evidence" value="ECO:0007669"/>
    <property type="project" value="InterPro"/>
</dbReference>
<dbReference type="FunFam" id="3.30.230.10:FF:000074">
    <property type="entry name" value="DNA mismatch repair protein (Pms1)"/>
    <property type="match status" value="1"/>
</dbReference>
<protein>
    <recommendedName>
        <fullName evidence="3">DNA mismatch repair protein PMS1</fullName>
    </recommendedName>
</protein>
<dbReference type="InterPro" id="IPR038973">
    <property type="entry name" value="MutL/Mlh/Pms-like"/>
</dbReference>
<comment type="similarity">
    <text evidence="1">Belongs to the DNA mismatch repair MutL/HexB family.</text>
</comment>
<dbReference type="InterPro" id="IPR020568">
    <property type="entry name" value="Ribosomal_Su5_D2-typ_SF"/>
</dbReference>
<organism evidence="7 8">
    <name type="scientific">Cladophialophora carrionii</name>
    <dbReference type="NCBI Taxonomy" id="86049"/>
    <lineage>
        <taxon>Eukaryota</taxon>
        <taxon>Fungi</taxon>
        <taxon>Dikarya</taxon>
        <taxon>Ascomycota</taxon>
        <taxon>Pezizomycotina</taxon>
        <taxon>Eurotiomycetes</taxon>
        <taxon>Chaetothyriomycetidae</taxon>
        <taxon>Chaetothyriales</taxon>
        <taxon>Herpotrichiellaceae</taxon>
        <taxon>Cladophialophora</taxon>
    </lineage>
</organism>
<evidence type="ECO:0000256" key="4">
    <source>
        <dbReference type="SAM" id="MobiDB-lite"/>
    </source>
</evidence>
<gene>
    <name evidence="7" type="ORF">CLCR_09515</name>
</gene>
<dbReference type="InterPro" id="IPR014790">
    <property type="entry name" value="MutL_C"/>
</dbReference>
<dbReference type="InterPro" id="IPR014721">
    <property type="entry name" value="Ribsml_uS5_D2-typ_fold_subgr"/>
</dbReference>
<dbReference type="InterPro" id="IPR042121">
    <property type="entry name" value="MutL_C_regsub"/>
</dbReference>
<evidence type="ECO:0000256" key="1">
    <source>
        <dbReference type="ARBA" id="ARBA00006082"/>
    </source>
</evidence>
<dbReference type="PROSITE" id="PS00058">
    <property type="entry name" value="DNA_MISMATCH_REPAIR_1"/>
    <property type="match status" value="1"/>
</dbReference>
<dbReference type="InterPro" id="IPR042120">
    <property type="entry name" value="MutL_C_dimsub"/>
</dbReference>
<feature type="compositionally biased region" description="Polar residues" evidence="4">
    <location>
        <begin position="376"/>
        <end position="386"/>
    </location>
</feature>
<dbReference type="InterPro" id="IPR002099">
    <property type="entry name" value="MutL/Mlh/PMS"/>
</dbReference>
<dbReference type="CDD" id="cd03484">
    <property type="entry name" value="MutL_Trans_hPMS_2_like"/>
    <property type="match status" value="1"/>
</dbReference>
<feature type="domain" description="DNA mismatch repair protein S5" evidence="6">
    <location>
        <begin position="217"/>
        <end position="351"/>
    </location>
</feature>
<proteinExistence type="inferred from homology"/>
<evidence type="ECO:0000259" key="5">
    <source>
        <dbReference type="SMART" id="SM00853"/>
    </source>
</evidence>
<dbReference type="SUPFAM" id="SSF54211">
    <property type="entry name" value="Ribosomal protein S5 domain 2-like"/>
    <property type="match status" value="1"/>
</dbReference>
<dbReference type="SMART" id="SM00853">
    <property type="entry name" value="MutL_C"/>
    <property type="match status" value="1"/>
</dbReference>
<dbReference type="InterPro" id="IPR036890">
    <property type="entry name" value="HATPase_C_sf"/>
</dbReference>
<dbReference type="InterPro" id="IPR037198">
    <property type="entry name" value="MutL_C_sf"/>
</dbReference>
<dbReference type="VEuPathDB" id="FungiDB:G647_00254"/>
<evidence type="ECO:0000313" key="8">
    <source>
        <dbReference type="Proteomes" id="UP000094526"/>
    </source>
</evidence>
<dbReference type="STRING" id="86049.A0A1C1CXY5"/>
<dbReference type="NCBIfam" id="TIGR00585">
    <property type="entry name" value="mutl"/>
    <property type="match status" value="1"/>
</dbReference>
<evidence type="ECO:0000256" key="3">
    <source>
        <dbReference type="ARBA" id="ARBA00070941"/>
    </source>
</evidence>